<evidence type="ECO:0000313" key="1">
    <source>
        <dbReference type="EMBL" id="PUB14204.1"/>
    </source>
</evidence>
<organism evidence="1 2">
    <name type="scientific">Yoonia sediminilitoris</name>
    <dbReference type="NCBI Taxonomy" id="1286148"/>
    <lineage>
        <taxon>Bacteria</taxon>
        <taxon>Pseudomonadati</taxon>
        <taxon>Pseudomonadota</taxon>
        <taxon>Alphaproteobacteria</taxon>
        <taxon>Rhodobacterales</taxon>
        <taxon>Paracoccaceae</taxon>
        <taxon>Yoonia</taxon>
    </lineage>
</organism>
<evidence type="ECO:0000313" key="2">
    <source>
        <dbReference type="Proteomes" id="UP000244523"/>
    </source>
</evidence>
<accession>A0A2T6KFX6</accession>
<comment type="caution">
    <text evidence="1">The sequence shown here is derived from an EMBL/GenBank/DDBJ whole genome shotgun (WGS) entry which is preliminary data.</text>
</comment>
<gene>
    <name evidence="1" type="ORF">C8N45_10678</name>
</gene>
<reference evidence="1 2" key="1">
    <citation type="submission" date="2018-04" db="EMBL/GenBank/DDBJ databases">
        <title>Genomic Encyclopedia of Archaeal and Bacterial Type Strains, Phase II (KMG-II): from individual species to whole genera.</title>
        <authorList>
            <person name="Goeker M."/>
        </authorList>
    </citation>
    <scope>NUCLEOTIDE SEQUENCE [LARGE SCALE GENOMIC DNA]</scope>
    <source>
        <strain evidence="1 2">DSM 29955</strain>
    </source>
</reference>
<dbReference type="CDD" id="cd06661">
    <property type="entry name" value="GGCT_like"/>
    <property type="match status" value="1"/>
</dbReference>
<dbReference type="AlphaFoldDB" id="A0A2T6KFX6"/>
<dbReference type="RefSeq" id="WP_108386636.1">
    <property type="nucleotide sequence ID" value="NZ_QBUD01000006.1"/>
</dbReference>
<keyword evidence="2" id="KW-1185">Reference proteome</keyword>
<name>A0A2T6KFX6_9RHOB</name>
<dbReference type="OrthoDB" id="5567366at2"/>
<evidence type="ECO:0008006" key="3">
    <source>
        <dbReference type="Google" id="ProtNLM"/>
    </source>
</evidence>
<dbReference type="SUPFAM" id="SSF110857">
    <property type="entry name" value="Gamma-glutamyl cyclotransferase-like"/>
    <property type="match status" value="1"/>
</dbReference>
<sequence length="178" mass="19837">MNDPAFFGYGSLVNLATHNYAASRPVRLGGWHRIWRTSTHYDAAFLSVERSEDYAIDGILAHVPGADWAALDEREAAYDRHDITGTLDHAGPVAIYQVSPKNLAEEGQKKPILRSYLDVVAQGFLQQFGEQGVEDFFSTTTGWETGVVDDRDAPRYPRHQSLTAVETALVDHHLKRLG</sequence>
<dbReference type="InterPro" id="IPR013024">
    <property type="entry name" value="GGCT-like"/>
</dbReference>
<dbReference type="EMBL" id="QBUD01000006">
    <property type="protein sequence ID" value="PUB14204.1"/>
    <property type="molecule type" value="Genomic_DNA"/>
</dbReference>
<protein>
    <recommendedName>
        <fullName evidence="3">ChaC-like protein</fullName>
    </recommendedName>
</protein>
<proteinExistence type="predicted"/>
<dbReference type="Proteomes" id="UP000244523">
    <property type="component" value="Unassembled WGS sequence"/>
</dbReference>
<dbReference type="Gene3D" id="3.10.490.10">
    <property type="entry name" value="Gamma-glutamyl cyclotransferase-like"/>
    <property type="match status" value="1"/>
</dbReference>
<dbReference type="InterPro" id="IPR036568">
    <property type="entry name" value="GGCT-like_sf"/>
</dbReference>